<dbReference type="Pfam" id="PF13585">
    <property type="entry name" value="CHU_C"/>
    <property type="match status" value="1"/>
</dbReference>
<dbReference type="NCBIfam" id="TIGR04131">
    <property type="entry name" value="Bac_Flav_CTERM"/>
    <property type="match status" value="1"/>
</dbReference>
<dbReference type="EMBL" id="JBHSCZ010000004">
    <property type="protein sequence ID" value="MFC4263781.1"/>
    <property type="molecule type" value="Genomic_DNA"/>
</dbReference>
<evidence type="ECO:0000313" key="1">
    <source>
        <dbReference type="EMBL" id="MFC4263781.1"/>
    </source>
</evidence>
<sequence length="438" mass="48190">MVPNPSFEFYTICPNSTCCSLNNNVLVDWFIPSNDVNTSFGYLNECSYSSTNSVPQNLAGYEYAATGKGYILLSLYLEPNIRTYLSVKLTSILNQNQYYLISLKYSCADSAKKATKNFGILFSDTAIRSFTFFSPLLFTPQLRNNTGFLNNTNGWVTLSFLYKASGTEQYLTMGNFDSDTNTETQNLNGIGDGSAGIYIDDVSVTPYNCFVNPVKDTSLCTADTLRIQLNNPMASYMWQDGSAAAQYNITQPGTYTVTTTAPGCTRTDTIRVSPQTATPFSLGNNTTICNNEPLVLNGPANYTQYLWQDGSTNPQYTVTQPGLYWLQATKGNCAFRDSISIAAINCVCTPLIPTAFTPNGDGNNDGFAPTIRCATTQYQLVIFNRYGQTLFSSNNPLQKWNGTYKGLPCNNGSYVYQLQYALGNGILQKTTGSILLVR</sequence>
<protein>
    <submittedName>
        <fullName evidence="1">T9SS type B sorting domain-containing protein</fullName>
    </submittedName>
</protein>
<keyword evidence="2" id="KW-1185">Reference proteome</keyword>
<dbReference type="InterPro" id="IPR026341">
    <property type="entry name" value="T9SS_type_B"/>
</dbReference>
<dbReference type="RefSeq" id="WP_379710797.1">
    <property type="nucleotide sequence ID" value="NZ_JBHSCZ010000004.1"/>
</dbReference>
<comment type="caution">
    <text evidence="1">The sequence shown here is derived from an EMBL/GenBank/DDBJ whole genome shotgun (WGS) entry which is preliminary data.</text>
</comment>
<evidence type="ECO:0000313" key="2">
    <source>
        <dbReference type="Proteomes" id="UP001595907"/>
    </source>
</evidence>
<proteinExistence type="predicted"/>
<dbReference type="Proteomes" id="UP001595907">
    <property type="component" value="Unassembled WGS sequence"/>
</dbReference>
<organism evidence="1 2">
    <name type="scientific">Ferruginibacter yonginensis</name>
    <dbReference type="NCBI Taxonomy" id="1310416"/>
    <lineage>
        <taxon>Bacteria</taxon>
        <taxon>Pseudomonadati</taxon>
        <taxon>Bacteroidota</taxon>
        <taxon>Chitinophagia</taxon>
        <taxon>Chitinophagales</taxon>
        <taxon>Chitinophagaceae</taxon>
        <taxon>Ferruginibacter</taxon>
    </lineage>
</organism>
<reference evidence="2" key="1">
    <citation type="journal article" date="2019" name="Int. J. Syst. Evol. Microbiol.">
        <title>The Global Catalogue of Microorganisms (GCM) 10K type strain sequencing project: providing services to taxonomists for standard genome sequencing and annotation.</title>
        <authorList>
            <consortium name="The Broad Institute Genomics Platform"/>
            <consortium name="The Broad Institute Genome Sequencing Center for Infectious Disease"/>
            <person name="Wu L."/>
            <person name="Ma J."/>
        </authorList>
    </citation>
    <scope>NUCLEOTIDE SEQUENCE [LARGE SCALE GENOMIC DNA]</scope>
    <source>
        <strain evidence="2">CECT 8289</strain>
    </source>
</reference>
<name>A0ABV8QU13_9BACT</name>
<accession>A0ABV8QU13</accession>
<gene>
    <name evidence="1" type="ORF">ACFOWM_12870</name>
</gene>